<dbReference type="PANTHER" id="PTHR30537:SF3">
    <property type="entry name" value="TRANSCRIPTIONAL REGULATORY PROTEIN"/>
    <property type="match status" value="1"/>
</dbReference>
<comment type="similarity">
    <text evidence="1">Belongs to the LysR transcriptional regulatory family.</text>
</comment>
<dbReference type="InterPro" id="IPR036388">
    <property type="entry name" value="WH-like_DNA-bd_sf"/>
</dbReference>
<keyword evidence="7" id="KW-1185">Reference proteome</keyword>
<evidence type="ECO:0000256" key="3">
    <source>
        <dbReference type="ARBA" id="ARBA00023125"/>
    </source>
</evidence>
<evidence type="ECO:0000313" key="7">
    <source>
        <dbReference type="Proteomes" id="UP000249447"/>
    </source>
</evidence>
<dbReference type="PANTHER" id="PTHR30537">
    <property type="entry name" value="HTH-TYPE TRANSCRIPTIONAL REGULATOR"/>
    <property type="match status" value="1"/>
</dbReference>
<accession>A0A2U9T899</accession>
<dbReference type="InterPro" id="IPR058163">
    <property type="entry name" value="LysR-type_TF_proteobact-type"/>
</dbReference>
<keyword evidence="4" id="KW-0804">Transcription</keyword>
<evidence type="ECO:0000259" key="5">
    <source>
        <dbReference type="PROSITE" id="PS50931"/>
    </source>
</evidence>
<dbReference type="KEGG" id="lmb:C9I47_3109"/>
<dbReference type="Pfam" id="PF00126">
    <property type="entry name" value="HTH_1"/>
    <property type="match status" value="1"/>
</dbReference>
<dbReference type="Gene3D" id="1.10.10.10">
    <property type="entry name" value="Winged helix-like DNA-binding domain superfamily/Winged helix DNA-binding domain"/>
    <property type="match status" value="1"/>
</dbReference>
<protein>
    <recommendedName>
        <fullName evidence="5">HTH lysR-type domain-containing protein</fullName>
    </recommendedName>
</protein>
<dbReference type="GO" id="GO:0003700">
    <property type="term" value="F:DNA-binding transcription factor activity"/>
    <property type="evidence" value="ECO:0007669"/>
    <property type="project" value="InterPro"/>
</dbReference>
<organism evidence="6 7">
    <name type="scientific">Marilutibacter maris</name>
    <dbReference type="NCBI Taxonomy" id="1605891"/>
    <lineage>
        <taxon>Bacteria</taxon>
        <taxon>Pseudomonadati</taxon>
        <taxon>Pseudomonadota</taxon>
        <taxon>Gammaproteobacteria</taxon>
        <taxon>Lysobacterales</taxon>
        <taxon>Lysobacteraceae</taxon>
        <taxon>Marilutibacter</taxon>
    </lineage>
</organism>
<proteinExistence type="inferred from homology"/>
<evidence type="ECO:0000313" key="6">
    <source>
        <dbReference type="EMBL" id="AWV08773.1"/>
    </source>
</evidence>
<evidence type="ECO:0000256" key="4">
    <source>
        <dbReference type="ARBA" id="ARBA00023163"/>
    </source>
</evidence>
<dbReference type="OrthoDB" id="570111at2"/>
<dbReference type="Proteomes" id="UP000249447">
    <property type="component" value="Chromosome"/>
</dbReference>
<dbReference type="RefSeq" id="WP_111267784.1">
    <property type="nucleotide sequence ID" value="NZ_CP029843.1"/>
</dbReference>
<dbReference type="InterPro" id="IPR000847">
    <property type="entry name" value="LysR_HTH_N"/>
</dbReference>
<dbReference type="SUPFAM" id="SSF46785">
    <property type="entry name" value="Winged helix' DNA-binding domain"/>
    <property type="match status" value="1"/>
</dbReference>
<dbReference type="InterPro" id="IPR005119">
    <property type="entry name" value="LysR_subst-bd"/>
</dbReference>
<dbReference type="SUPFAM" id="SSF53850">
    <property type="entry name" value="Periplasmic binding protein-like II"/>
    <property type="match status" value="1"/>
</dbReference>
<dbReference type="GO" id="GO:0006351">
    <property type="term" value="P:DNA-templated transcription"/>
    <property type="evidence" value="ECO:0007669"/>
    <property type="project" value="TreeGrafter"/>
</dbReference>
<dbReference type="PROSITE" id="PS50931">
    <property type="entry name" value="HTH_LYSR"/>
    <property type="match status" value="1"/>
</dbReference>
<evidence type="ECO:0000256" key="1">
    <source>
        <dbReference type="ARBA" id="ARBA00009437"/>
    </source>
</evidence>
<feature type="domain" description="HTH lysR-type" evidence="5">
    <location>
        <begin position="13"/>
        <end position="70"/>
    </location>
</feature>
<keyword evidence="3" id="KW-0238">DNA-binding</keyword>
<dbReference type="Pfam" id="PF03466">
    <property type="entry name" value="LysR_substrate"/>
    <property type="match status" value="1"/>
</dbReference>
<dbReference type="InterPro" id="IPR036390">
    <property type="entry name" value="WH_DNA-bd_sf"/>
</dbReference>
<dbReference type="GO" id="GO:0043565">
    <property type="term" value="F:sequence-specific DNA binding"/>
    <property type="evidence" value="ECO:0007669"/>
    <property type="project" value="TreeGrafter"/>
</dbReference>
<evidence type="ECO:0000256" key="2">
    <source>
        <dbReference type="ARBA" id="ARBA00023015"/>
    </source>
</evidence>
<dbReference type="Gene3D" id="3.40.190.290">
    <property type="match status" value="1"/>
</dbReference>
<dbReference type="EMBL" id="CP029843">
    <property type="protein sequence ID" value="AWV08773.1"/>
    <property type="molecule type" value="Genomic_DNA"/>
</dbReference>
<sequence length="308" mass="32970">MRKSQTKATAGSVGLDDLRLLLAIAATGSLGGAARQLGVDHSSAFRRLGALEQRIGARLFDRARRGYTATAAGEIAIAAAGRIGEELDSLDRRLLGEDLRLSGPVRVTTTDTLLHIVAPLFAQFREREPGIVVEVAAGNALFDLSRRDADLAIRPVATVPEHLIARPVATVAIAPYASADYLARAGERPLAGMDWIAPDDSLSHVGSARWIAAHVAPARIVHRADSLLALMHAARAGIGVTALPCYLGDCEPGLRRAGALLEDATVPLWLLTHPDLRPVRRIRALSEFLFERLREQQALFSGQHPAPA</sequence>
<keyword evidence="2" id="KW-0805">Transcription regulation</keyword>
<gene>
    <name evidence="6" type="ORF">C9I47_3109</name>
</gene>
<dbReference type="AlphaFoldDB" id="A0A2U9T899"/>
<reference evidence="6 7" key="1">
    <citation type="submission" date="2018-05" db="EMBL/GenBank/DDBJ databases">
        <title>The complete genome of Lysobacter maris HZ9B, a marine bacterium antagonistic against terrestrial plant pathogens.</title>
        <authorList>
            <person name="Zhang X.-Q."/>
        </authorList>
    </citation>
    <scope>NUCLEOTIDE SEQUENCE [LARGE SCALE GENOMIC DNA]</scope>
    <source>
        <strain evidence="6 7">HZ9B</strain>
    </source>
</reference>
<name>A0A2U9T899_9GAMM</name>